<evidence type="ECO:0000313" key="3">
    <source>
        <dbReference type="Proteomes" id="UP000439903"/>
    </source>
</evidence>
<organism evidence="2 3">
    <name type="scientific">Gigaspora margarita</name>
    <dbReference type="NCBI Taxonomy" id="4874"/>
    <lineage>
        <taxon>Eukaryota</taxon>
        <taxon>Fungi</taxon>
        <taxon>Fungi incertae sedis</taxon>
        <taxon>Mucoromycota</taxon>
        <taxon>Glomeromycotina</taxon>
        <taxon>Glomeromycetes</taxon>
        <taxon>Diversisporales</taxon>
        <taxon>Gigasporaceae</taxon>
        <taxon>Gigaspora</taxon>
    </lineage>
</organism>
<feature type="region of interest" description="Disordered" evidence="1">
    <location>
        <begin position="1"/>
        <end position="60"/>
    </location>
</feature>
<protein>
    <submittedName>
        <fullName evidence="2">Uncharacterized protein</fullName>
    </submittedName>
</protein>
<reference evidence="2 3" key="1">
    <citation type="journal article" date="2019" name="Environ. Microbiol.">
        <title>At the nexus of three kingdoms: the genome of the mycorrhizal fungus Gigaspora margarita provides insights into plant, endobacterial and fungal interactions.</title>
        <authorList>
            <person name="Venice F."/>
            <person name="Ghignone S."/>
            <person name="Salvioli di Fossalunga A."/>
            <person name="Amselem J."/>
            <person name="Novero M."/>
            <person name="Xianan X."/>
            <person name="Sedzielewska Toro K."/>
            <person name="Morin E."/>
            <person name="Lipzen A."/>
            <person name="Grigoriev I.V."/>
            <person name="Henrissat B."/>
            <person name="Martin F.M."/>
            <person name="Bonfante P."/>
        </authorList>
    </citation>
    <scope>NUCLEOTIDE SEQUENCE [LARGE SCALE GENOMIC DNA]</scope>
    <source>
        <strain evidence="2 3">BEG34</strain>
    </source>
</reference>
<proteinExistence type="predicted"/>
<accession>A0A8H4AFT1</accession>
<keyword evidence="3" id="KW-1185">Reference proteome</keyword>
<dbReference type="EMBL" id="WTPW01000667">
    <property type="protein sequence ID" value="KAF0490025.1"/>
    <property type="molecule type" value="Genomic_DNA"/>
</dbReference>
<feature type="compositionally biased region" description="Basic residues" evidence="1">
    <location>
        <begin position="1"/>
        <end position="11"/>
    </location>
</feature>
<feature type="compositionally biased region" description="Polar residues" evidence="1">
    <location>
        <begin position="13"/>
        <end position="24"/>
    </location>
</feature>
<gene>
    <name evidence="2" type="ORF">F8M41_022012</name>
</gene>
<comment type="caution">
    <text evidence="2">The sequence shown here is derived from an EMBL/GenBank/DDBJ whole genome shotgun (WGS) entry which is preliminary data.</text>
</comment>
<evidence type="ECO:0000256" key="1">
    <source>
        <dbReference type="SAM" id="MobiDB-lite"/>
    </source>
</evidence>
<dbReference type="Proteomes" id="UP000439903">
    <property type="component" value="Unassembled WGS sequence"/>
</dbReference>
<feature type="compositionally biased region" description="Basic and acidic residues" evidence="1">
    <location>
        <begin position="36"/>
        <end position="60"/>
    </location>
</feature>
<sequence length="78" mass="9297">MPKRIYKKKAKSSQESPTKQQKIQESALKNAKRPKVHQETPKDQRKVHQQIVERAEESHEKVHQVILKTVKVRKKKNY</sequence>
<dbReference type="AlphaFoldDB" id="A0A8H4AFT1"/>
<name>A0A8H4AFT1_GIGMA</name>
<evidence type="ECO:0000313" key="2">
    <source>
        <dbReference type="EMBL" id="KAF0490025.1"/>
    </source>
</evidence>